<keyword evidence="7" id="KW-0479">Metal-binding</keyword>
<evidence type="ECO:0000256" key="3">
    <source>
        <dbReference type="ARBA" id="ARBA00004675"/>
    </source>
</evidence>
<dbReference type="InterPro" id="IPR036849">
    <property type="entry name" value="Enolase-like_C_sf"/>
</dbReference>
<evidence type="ECO:0000259" key="10">
    <source>
        <dbReference type="Pfam" id="PF05034"/>
    </source>
</evidence>
<evidence type="ECO:0000256" key="4">
    <source>
        <dbReference type="ARBA" id="ARBA00009954"/>
    </source>
</evidence>
<organism evidence="12">
    <name type="scientific">marine sediment metagenome</name>
    <dbReference type="NCBI Taxonomy" id="412755"/>
    <lineage>
        <taxon>unclassified sequences</taxon>
        <taxon>metagenomes</taxon>
        <taxon>ecological metagenomes</taxon>
    </lineage>
</organism>
<comment type="subunit">
    <text evidence="5">Homodimer.</text>
</comment>
<dbReference type="Pfam" id="PF05034">
    <property type="entry name" value="MAAL_N"/>
    <property type="match status" value="1"/>
</dbReference>
<dbReference type="GO" id="GO:0046872">
    <property type="term" value="F:metal ion binding"/>
    <property type="evidence" value="ECO:0007669"/>
    <property type="project" value="UniProtKB-KW"/>
</dbReference>
<comment type="cofactor">
    <cofactor evidence="2">
        <name>Mg(2+)</name>
        <dbReference type="ChEBI" id="CHEBI:18420"/>
    </cofactor>
</comment>
<evidence type="ECO:0000256" key="2">
    <source>
        <dbReference type="ARBA" id="ARBA00001946"/>
    </source>
</evidence>
<dbReference type="SUPFAM" id="SSF54826">
    <property type="entry name" value="Enolase N-terminal domain-like"/>
    <property type="match status" value="1"/>
</dbReference>
<evidence type="ECO:0000313" key="12">
    <source>
        <dbReference type="EMBL" id="GAG62698.1"/>
    </source>
</evidence>
<feature type="domain" description="Methylaspartate ammonia-lyase C-terminal" evidence="11">
    <location>
        <begin position="162"/>
        <end position="329"/>
    </location>
</feature>
<keyword evidence="8" id="KW-0460">Magnesium</keyword>
<dbReference type="InterPro" id="IPR022665">
    <property type="entry name" value="MeAsp_NH4-lyase_N"/>
</dbReference>
<dbReference type="SUPFAM" id="SSF51604">
    <property type="entry name" value="Enolase C-terminal domain-like"/>
    <property type="match status" value="1"/>
</dbReference>
<dbReference type="InterPro" id="IPR006395">
    <property type="entry name" value="Me_Asp_am_lyase"/>
</dbReference>
<dbReference type="EMBL" id="BART01002487">
    <property type="protein sequence ID" value="GAG62698.1"/>
    <property type="molecule type" value="Genomic_DNA"/>
</dbReference>
<dbReference type="NCBIfam" id="TIGR01502">
    <property type="entry name" value="B_methylAsp_ase"/>
    <property type="match status" value="1"/>
</dbReference>
<dbReference type="PANTHER" id="PTHR48073">
    <property type="entry name" value="O-SUCCINYLBENZOATE SYNTHASE-RELATED"/>
    <property type="match status" value="1"/>
</dbReference>
<evidence type="ECO:0000256" key="6">
    <source>
        <dbReference type="ARBA" id="ARBA00012993"/>
    </source>
</evidence>
<dbReference type="PANTHER" id="PTHR48073:SF2">
    <property type="entry name" value="O-SUCCINYLBENZOATE SYNTHASE"/>
    <property type="match status" value="1"/>
</dbReference>
<reference evidence="12" key="1">
    <citation type="journal article" date="2014" name="Front. Microbiol.">
        <title>High frequency of phylogenetically diverse reductive dehalogenase-homologous genes in deep subseafloor sedimentary metagenomes.</title>
        <authorList>
            <person name="Kawai M."/>
            <person name="Futagami T."/>
            <person name="Toyoda A."/>
            <person name="Takaki Y."/>
            <person name="Nishi S."/>
            <person name="Hori S."/>
            <person name="Arai W."/>
            <person name="Tsubouchi T."/>
            <person name="Morono Y."/>
            <person name="Uchiyama I."/>
            <person name="Ito T."/>
            <person name="Fujiyama A."/>
            <person name="Inagaki F."/>
            <person name="Takami H."/>
        </authorList>
    </citation>
    <scope>NUCLEOTIDE SEQUENCE</scope>
    <source>
        <strain evidence="12">Expedition CK06-06</strain>
    </source>
</reference>
<evidence type="ECO:0000256" key="1">
    <source>
        <dbReference type="ARBA" id="ARBA00000789"/>
    </source>
</evidence>
<dbReference type="GO" id="GO:0050096">
    <property type="term" value="F:methylaspartate ammonia-lyase activity"/>
    <property type="evidence" value="ECO:0007669"/>
    <property type="project" value="UniProtKB-EC"/>
</dbReference>
<evidence type="ECO:0000259" key="11">
    <source>
        <dbReference type="Pfam" id="PF07476"/>
    </source>
</evidence>
<dbReference type="GO" id="GO:0019553">
    <property type="term" value="P:L-glutamate catabolic process via L-citramalate"/>
    <property type="evidence" value="ECO:0007669"/>
    <property type="project" value="UniProtKB-UniPathway"/>
</dbReference>
<sequence length="329" mass="37054">MKIKKVVASKGFAGFYYDDQAAIKSHAKHDGFAYSGEPITPGFSTIRIAGESISVMLVLDEGRIAYGDCVAVQYSGAAGRDALFLADDYLPIINEKIAPLMVEREIENFKNMAEELDNLKIDGERLHTALRYGITQAILNAVSRKKHITMAEVISQEYGIEIQEEPVPIFAQSGDDRYNNADKMIIKGIQVLPHGLINNVEEKLGRRGEKLMDYLSWLRTRVVQLGKPDYNPIFHLDVYGTFGQAFNNDMETIAKYIMNLERISQPYHLRIEGPVDAGSKEGQIKSMRELRTELKKIGSKTEIIADEWCNTFEDIKDFVHGEAADMIQI</sequence>
<dbReference type="InterPro" id="IPR029017">
    <property type="entry name" value="Enolase-like_N"/>
</dbReference>
<comment type="catalytic activity">
    <reaction evidence="1">
        <text>(2S,3S)-3-methyl-L-aspartate = mesaconate + NH4(+)</text>
        <dbReference type="Rhea" id="RHEA:12829"/>
        <dbReference type="ChEBI" id="CHEBI:28938"/>
        <dbReference type="ChEBI" id="CHEBI:36986"/>
        <dbReference type="ChEBI" id="CHEBI:58724"/>
        <dbReference type="EC" id="4.3.1.2"/>
    </reaction>
</comment>
<dbReference type="AlphaFoldDB" id="X0ZQH8"/>
<proteinExistence type="inferred from homology"/>
<dbReference type="Gene3D" id="3.20.20.120">
    <property type="entry name" value="Enolase-like C-terminal domain"/>
    <property type="match status" value="1"/>
</dbReference>
<feature type="non-terminal residue" evidence="12">
    <location>
        <position position="329"/>
    </location>
</feature>
<evidence type="ECO:0000256" key="9">
    <source>
        <dbReference type="ARBA" id="ARBA00023239"/>
    </source>
</evidence>
<dbReference type="UniPathway" id="UPA00561">
    <property type="reaction ID" value="UER00618"/>
</dbReference>
<name>X0ZQH8_9ZZZZ</name>
<dbReference type="SFLD" id="SFLDS00001">
    <property type="entry name" value="Enolase"/>
    <property type="match status" value="1"/>
</dbReference>
<comment type="pathway">
    <text evidence="3">Amino-acid degradation; L-glutamate degradation via mesaconate pathway; acetate and pyruvate from L-glutamate: step 2/4.</text>
</comment>
<protein>
    <recommendedName>
        <fullName evidence="6">methylaspartate ammonia-lyase</fullName>
        <ecNumber evidence="6">4.3.1.2</ecNumber>
    </recommendedName>
</protein>
<dbReference type="Gene3D" id="3.30.390.10">
    <property type="entry name" value="Enolase-like, N-terminal domain"/>
    <property type="match status" value="1"/>
</dbReference>
<dbReference type="Pfam" id="PF07476">
    <property type="entry name" value="MAAL_C"/>
    <property type="match status" value="1"/>
</dbReference>
<evidence type="ECO:0000256" key="8">
    <source>
        <dbReference type="ARBA" id="ARBA00022842"/>
    </source>
</evidence>
<evidence type="ECO:0000256" key="5">
    <source>
        <dbReference type="ARBA" id="ARBA00011738"/>
    </source>
</evidence>
<evidence type="ECO:0000256" key="7">
    <source>
        <dbReference type="ARBA" id="ARBA00022723"/>
    </source>
</evidence>
<dbReference type="EC" id="4.3.1.2" evidence="6"/>
<feature type="domain" description="Methylaspartate ammonia-lyase N-terminal" evidence="10">
    <location>
        <begin position="1"/>
        <end position="159"/>
    </location>
</feature>
<gene>
    <name evidence="12" type="ORF">S01H4_07564</name>
</gene>
<keyword evidence="9" id="KW-0456">Lyase</keyword>
<accession>X0ZQH8</accession>
<comment type="similarity">
    <text evidence="4">Belongs to the methylaspartate ammonia-lyase family.</text>
</comment>
<dbReference type="InterPro" id="IPR022662">
    <property type="entry name" value="MeAsp_NH4-lyase_C"/>
</dbReference>
<comment type="caution">
    <text evidence="12">The sequence shown here is derived from an EMBL/GenBank/DDBJ whole genome shotgun (WGS) entry which is preliminary data.</text>
</comment>